<evidence type="ECO:0000256" key="1">
    <source>
        <dbReference type="SAM" id="Phobius"/>
    </source>
</evidence>
<feature type="transmembrane region" description="Helical" evidence="1">
    <location>
        <begin position="142"/>
        <end position="162"/>
    </location>
</feature>
<accession>A0A935UH48</accession>
<sequence>MLIGVAFLAGAFSLRQPLVVSLDVGISGLRFLGVLLVLFWMQEAFVKDIERRTITLALAYPVRRSAYVVGRFTGVMLLIIMAVAIWAGLLYLMGKYASWGYADSSRPVFGIGYLLVLVGVCLDLLVLGSVVLFLISASTSSLLPFLAGGAFALAARSVGPVLDYLVLSADADPGLKQGLLPLLAKIRWLIPDLSRLDWREIVLYGSAPVATDILSGILIAVGYFLMMVWLAVWMYGRREIA</sequence>
<dbReference type="Proteomes" id="UP000697998">
    <property type="component" value="Unassembled WGS sequence"/>
</dbReference>
<reference evidence="2 3" key="1">
    <citation type="submission" date="2020-10" db="EMBL/GenBank/DDBJ databases">
        <title>Connecting structure to function with the recovery of over 1000 high-quality activated sludge metagenome-assembled genomes encoding full-length rRNA genes using long-read sequencing.</title>
        <authorList>
            <person name="Singleton C.M."/>
            <person name="Petriglieri F."/>
            <person name="Kristensen J.M."/>
            <person name="Kirkegaard R.H."/>
            <person name="Michaelsen T.Y."/>
            <person name="Andersen M.H."/>
            <person name="Karst S.M."/>
            <person name="Dueholm M.S."/>
            <person name="Nielsen P.H."/>
            <person name="Albertsen M."/>
        </authorList>
    </citation>
    <scope>NUCLEOTIDE SEQUENCE [LARGE SCALE GENOMIC DNA]</scope>
    <source>
        <strain evidence="2">EsbW_18-Q3-R4-48_BATAC.285</strain>
    </source>
</reference>
<dbReference type="AlphaFoldDB" id="A0A935UH48"/>
<protein>
    <submittedName>
        <fullName evidence="2">ABC transporter permease subunit</fullName>
    </submittedName>
</protein>
<dbReference type="EMBL" id="JADJMH010000008">
    <property type="protein sequence ID" value="MBK7675140.1"/>
    <property type="molecule type" value="Genomic_DNA"/>
</dbReference>
<feature type="transmembrane region" description="Helical" evidence="1">
    <location>
        <begin position="213"/>
        <end position="235"/>
    </location>
</feature>
<keyword evidence="1" id="KW-0812">Transmembrane</keyword>
<keyword evidence="1" id="KW-1133">Transmembrane helix</keyword>
<proteinExistence type="predicted"/>
<organism evidence="2 3">
    <name type="scientific">Candidatus Accumulibacter proximus</name>
    <dbReference type="NCBI Taxonomy" id="2954385"/>
    <lineage>
        <taxon>Bacteria</taxon>
        <taxon>Pseudomonadati</taxon>
        <taxon>Pseudomonadota</taxon>
        <taxon>Betaproteobacteria</taxon>
        <taxon>Candidatus Accumulibacter</taxon>
    </lineage>
</organism>
<dbReference type="Pfam" id="PF12679">
    <property type="entry name" value="ABC2_membrane_2"/>
    <property type="match status" value="1"/>
</dbReference>
<keyword evidence="1" id="KW-0472">Membrane</keyword>
<comment type="caution">
    <text evidence="2">The sequence shown here is derived from an EMBL/GenBank/DDBJ whole genome shotgun (WGS) entry which is preliminary data.</text>
</comment>
<dbReference type="PANTHER" id="PTHR43471">
    <property type="entry name" value="ABC TRANSPORTER PERMEASE"/>
    <property type="match status" value="1"/>
</dbReference>
<dbReference type="GO" id="GO:0005886">
    <property type="term" value="C:plasma membrane"/>
    <property type="evidence" value="ECO:0007669"/>
    <property type="project" value="UniProtKB-SubCell"/>
</dbReference>
<name>A0A935UH48_9PROT</name>
<feature type="transmembrane region" description="Helical" evidence="1">
    <location>
        <begin position="67"/>
        <end position="91"/>
    </location>
</feature>
<evidence type="ECO:0000313" key="2">
    <source>
        <dbReference type="EMBL" id="MBK7675140.1"/>
    </source>
</evidence>
<gene>
    <name evidence="2" type="ORF">IPJ27_10510</name>
</gene>
<dbReference type="GO" id="GO:0140359">
    <property type="term" value="F:ABC-type transporter activity"/>
    <property type="evidence" value="ECO:0007669"/>
    <property type="project" value="InterPro"/>
</dbReference>
<evidence type="ECO:0000313" key="3">
    <source>
        <dbReference type="Proteomes" id="UP000697998"/>
    </source>
</evidence>
<dbReference type="PANTHER" id="PTHR43471:SF10">
    <property type="entry name" value="SLL1107 PROTEIN"/>
    <property type="match status" value="1"/>
</dbReference>
<feature type="transmembrane region" description="Helical" evidence="1">
    <location>
        <begin position="111"/>
        <end position="135"/>
    </location>
</feature>
<feature type="transmembrane region" description="Helical" evidence="1">
    <location>
        <begin position="27"/>
        <end position="46"/>
    </location>
</feature>